<evidence type="ECO:0000256" key="1">
    <source>
        <dbReference type="SAM" id="MobiDB-lite"/>
    </source>
</evidence>
<evidence type="ECO:0000256" key="2">
    <source>
        <dbReference type="SAM" id="SignalP"/>
    </source>
</evidence>
<proteinExistence type="predicted"/>
<dbReference type="VEuPathDB" id="CryptoDB:cand_003860"/>
<reference evidence="3 4" key="1">
    <citation type="submission" date="2016-10" db="EMBL/GenBank/DDBJ databases">
        <title>Reductive evolution of mitochondrial metabolism and differential evolution of invasion-related proteins in Cryptosporidium.</title>
        <authorList>
            <person name="Liu S."/>
            <person name="Roellig D.M."/>
            <person name="Guo Y."/>
            <person name="Li N."/>
            <person name="Frace M.A."/>
            <person name="Tang K."/>
            <person name="Zhang L."/>
            <person name="Feng Y."/>
            <person name="Xiao L."/>
        </authorList>
    </citation>
    <scope>NUCLEOTIDE SEQUENCE [LARGE SCALE GENOMIC DNA]</scope>
    <source>
        <strain evidence="3">30847</strain>
    </source>
</reference>
<dbReference type="Proteomes" id="UP000186804">
    <property type="component" value="Unassembled WGS sequence"/>
</dbReference>
<dbReference type="EMBL" id="LRBS01000089">
    <property type="protein sequence ID" value="OII75231.1"/>
    <property type="molecule type" value="Genomic_DNA"/>
</dbReference>
<feature type="compositionally biased region" description="Basic and acidic residues" evidence="1">
    <location>
        <begin position="63"/>
        <end position="113"/>
    </location>
</feature>
<name>A0A1J4MMF8_9CRYT</name>
<keyword evidence="2" id="KW-0732">Signal</keyword>
<dbReference type="OrthoDB" id="10536471at2759"/>
<feature type="chain" id="PRO_5012000821" evidence="2">
    <location>
        <begin position="17"/>
        <end position="326"/>
    </location>
</feature>
<keyword evidence="4" id="KW-1185">Reference proteome</keyword>
<feature type="signal peptide" evidence="2">
    <location>
        <begin position="1"/>
        <end position="16"/>
    </location>
</feature>
<evidence type="ECO:0000313" key="3">
    <source>
        <dbReference type="EMBL" id="OII75231.1"/>
    </source>
</evidence>
<evidence type="ECO:0000313" key="4">
    <source>
        <dbReference type="Proteomes" id="UP000186804"/>
    </source>
</evidence>
<gene>
    <name evidence="3" type="ORF">cand_003860</name>
</gene>
<dbReference type="GeneID" id="92364571"/>
<dbReference type="RefSeq" id="XP_067067447.1">
    <property type="nucleotide sequence ID" value="XM_067210630.1"/>
</dbReference>
<comment type="caution">
    <text evidence="3">The sequence shown here is derived from an EMBL/GenBank/DDBJ whole genome shotgun (WGS) entry which is preliminary data.</text>
</comment>
<protein>
    <submittedName>
        <fullName evidence="3">Uncharacterized protein</fullName>
    </submittedName>
</protein>
<organism evidence="3 4">
    <name type="scientific">Cryptosporidium andersoni</name>
    <dbReference type="NCBI Taxonomy" id="117008"/>
    <lineage>
        <taxon>Eukaryota</taxon>
        <taxon>Sar</taxon>
        <taxon>Alveolata</taxon>
        <taxon>Apicomplexa</taxon>
        <taxon>Conoidasida</taxon>
        <taxon>Coccidia</taxon>
        <taxon>Eucoccidiorida</taxon>
        <taxon>Eimeriorina</taxon>
        <taxon>Cryptosporidiidae</taxon>
        <taxon>Cryptosporidium</taxon>
    </lineage>
</organism>
<sequence length="326" mass="37052">MKLHVYSSIFSILALALPTLKYEVLHVNIYHVSFLVATPNKNGDEGLQGSSSKSGISKAVGRNGEDNERYSEESDGEYDKRSDGEDDNRNDGEDDNRNDGENDKGGRGDHKDEDKDEDEDEEKCTSLDSGNFSLISDCTVGSQDDPGDDDDNVFRNKLLSMESLSEVRIFCMYMFGNLNIWEKRKEEKSSTLKETYKILFRTEGHLESSGLNTEVQSGDGNNGDENKVGSGGMNKLYMKHQGILDKISRLEQRLEYIQSKIDETLSKVLICEEVILLLEEKELRRREASVEALSLLESILADMTPEQRENMEINRERTRKKFFKEL</sequence>
<dbReference type="AlphaFoldDB" id="A0A1J4MMF8"/>
<feature type="region of interest" description="Disordered" evidence="1">
    <location>
        <begin position="43"/>
        <end position="128"/>
    </location>
</feature>
<accession>A0A1J4MMF8</accession>